<dbReference type="OrthoDB" id="9798157at2"/>
<dbReference type="SUPFAM" id="SSF54909">
    <property type="entry name" value="Dimeric alpha+beta barrel"/>
    <property type="match status" value="1"/>
</dbReference>
<sequence>MILEHAVLQVRQGEADRFEEAWIEARPLMEKQAGCLNVSLRRSLESPDHYLLLVAWDSVEAHADGFRKSPEYGRWSELLHGFYELAPTTPRPESRPRVGQPFRRPGGRRSGPSPGSRLRWLPCRAPAAGPRRSDRS</sequence>
<evidence type="ECO:0000313" key="4">
    <source>
        <dbReference type="Proteomes" id="UP000188235"/>
    </source>
</evidence>
<dbReference type="KEGG" id="tfa:BW733_06695"/>
<accession>A0A1Q2CWU9</accession>
<feature type="domain" description="ABM" evidence="2">
    <location>
        <begin position="2"/>
        <end position="91"/>
    </location>
</feature>
<reference evidence="3 4" key="1">
    <citation type="journal article" date="2008" name="Int. J. Syst. Evol. Microbiol.">
        <title>Tessaracoccus flavescens sp. nov., isolated from marine sediment.</title>
        <authorList>
            <person name="Lee D.W."/>
            <person name="Lee S.D."/>
        </authorList>
    </citation>
    <scope>NUCLEOTIDE SEQUENCE [LARGE SCALE GENOMIC DNA]</scope>
    <source>
        <strain evidence="3 4">SST-39T</strain>
    </source>
</reference>
<proteinExistence type="predicted"/>
<dbReference type="InterPro" id="IPR007138">
    <property type="entry name" value="ABM_dom"/>
</dbReference>
<protein>
    <recommendedName>
        <fullName evidence="2">ABM domain-containing protein</fullName>
    </recommendedName>
</protein>
<dbReference type="AlphaFoldDB" id="A0A1Q2CWU9"/>
<evidence type="ECO:0000259" key="2">
    <source>
        <dbReference type="PROSITE" id="PS51725"/>
    </source>
</evidence>
<dbReference type="InterPro" id="IPR011008">
    <property type="entry name" value="Dimeric_a/b-barrel"/>
</dbReference>
<evidence type="ECO:0000313" key="3">
    <source>
        <dbReference type="EMBL" id="AQP50569.1"/>
    </source>
</evidence>
<evidence type="ECO:0000256" key="1">
    <source>
        <dbReference type="SAM" id="MobiDB-lite"/>
    </source>
</evidence>
<feature type="region of interest" description="Disordered" evidence="1">
    <location>
        <begin position="86"/>
        <end position="136"/>
    </location>
</feature>
<gene>
    <name evidence="3" type="ORF">BW733_06695</name>
</gene>
<name>A0A1Q2CWU9_9ACTN</name>
<dbReference type="EMBL" id="CP019607">
    <property type="protein sequence ID" value="AQP50569.1"/>
    <property type="molecule type" value="Genomic_DNA"/>
</dbReference>
<dbReference type="Gene3D" id="3.30.70.100">
    <property type="match status" value="1"/>
</dbReference>
<dbReference type="RefSeq" id="WP_077349039.1">
    <property type="nucleotide sequence ID" value="NZ_CP019607.1"/>
</dbReference>
<dbReference type="Pfam" id="PF03992">
    <property type="entry name" value="ABM"/>
    <property type="match status" value="1"/>
</dbReference>
<keyword evidence="4" id="KW-1185">Reference proteome</keyword>
<feature type="compositionally biased region" description="Low complexity" evidence="1">
    <location>
        <begin position="97"/>
        <end position="119"/>
    </location>
</feature>
<dbReference type="Proteomes" id="UP000188235">
    <property type="component" value="Chromosome"/>
</dbReference>
<dbReference type="PROSITE" id="PS51725">
    <property type="entry name" value="ABM"/>
    <property type="match status" value="1"/>
</dbReference>
<organism evidence="3 4">
    <name type="scientific">Tessaracoccus flavescens</name>
    <dbReference type="NCBI Taxonomy" id="399497"/>
    <lineage>
        <taxon>Bacteria</taxon>
        <taxon>Bacillati</taxon>
        <taxon>Actinomycetota</taxon>
        <taxon>Actinomycetes</taxon>
        <taxon>Propionibacteriales</taxon>
        <taxon>Propionibacteriaceae</taxon>
        <taxon>Tessaracoccus</taxon>
    </lineage>
</organism>